<evidence type="ECO:0000256" key="3">
    <source>
        <dbReference type="ARBA" id="ARBA00022692"/>
    </source>
</evidence>
<organism evidence="9 10">
    <name type="scientific">Nematocida displodere</name>
    <dbReference type="NCBI Taxonomy" id="1805483"/>
    <lineage>
        <taxon>Eukaryota</taxon>
        <taxon>Fungi</taxon>
        <taxon>Fungi incertae sedis</taxon>
        <taxon>Microsporidia</taxon>
        <taxon>Nematocida</taxon>
    </lineage>
</organism>
<feature type="domain" description="Mechanosensitive ion channel MscS" evidence="8">
    <location>
        <begin position="453"/>
        <end position="524"/>
    </location>
</feature>
<feature type="transmembrane region" description="Helical" evidence="7">
    <location>
        <begin position="443"/>
        <end position="467"/>
    </location>
</feature>
<dbReference type="GO" id="GO:0008381">
    <property type="term" value="F:mechanosensitive monoatomic ion channel activity"/>
    <property type="evidence" value="ECO:0007669"/>
    <property type="project" value="TreeGrafter"/>
</dbReference>
<evidence type="ECO:0000256" key="4">
    <source>
        <dbReference type="ARBA" id="ARBA00022989"/>
    </source>
</evidence>
<dbReference type="Pfam" id="PF00924">
    <property type="entry name" value="MS_channel_2nd"/>
    <property type="match status" value="1"/>
</dbReference>
<evidence type="ECO:0000259" key="8">
    <source>
        <dbReference type="Pfam" id="PF00924"/>
    </source>
</evidence>
<keyword evidence="4 7" id="KW-1133">Transmembrane helix</keyword>
<dbReference type="GeneID" id="93646804"/>
<protein>
    <recommendedName>
        <fullName evidence="8">Mechanosensitive ion channel MscS domain-containing protein</fullName>
    </recommendedName>
</protein>
<dbReference type="SUPFAM" id="SSF50182">
    <property type="entry name" value="Sm-like ribonucleoproteins"/>
    <property type="match status" value="1"/>
</dbReference>
<dbReference type="EMBL" id="LTDL01000014">
    <property type="protein sequence ID" value="OAG31979.1"/>
    <property type="molecule type" value="Genomic_DNA"/>
</dbReference>
<comment type="similarity">
    <text evidence="2">Belongs to the MscS (TC 1.A.23) family.</text>
</comment>
<dbReference type="InterPro" id="IPR023408">
    <property type="entry name" value="MscS_beta-dom_sf"/>
</dbReference>
<feature type="region of interest" description="Disordered" evidence="6">
    <location>
        <begin position="1"/>
        <end position="20"/>
    </location>
</feature>
<name>A0A177ELX1_9MICR</name>
<dbReference type="GO" id="GO:0006820">
    <property type="term" value="P:monoatomic anion transport"/>
    <property type="evidence" value="ECO:0007669"/>
    <property type="project" value="TreeGrafter"/>
</dbReference>
<keyword evidence="10" id="KW-1185">Reference proteome</keyword>
<dbReference type="PANTHER" id="PTHR31618:SF1">
    <property type="entry name" value="EF-HAND DOMAIN-CONTAINING PROTEIN"/>
    <property type="match status" value="1"/>
</dbReference>
<dbReference type="InterPro" id="IPR006685">
    <property type="entry name" value="MscS_channel_2nd"/>
</dbReference>
<dbReference type="Proteomes" id="UP000185944">
    <property type="component" value="Unassembled WGS sequence"/>
</dbReference>
<accession>A0A177ELX1</accession>
<feature type="transmembrane region" description="Helical" evidence="7">
    <location>
        <begin position="144"/>
        <end position="164"/>
    </location>
</feature>
<dbReference type="RefSeq" id="XP_067545580.1">
    <property type="nucleotide sequence ID" value="XM_067687872.1"/>
</dbReference>
<comment type="subcellular location">
    <subcellularLocation>
        <location evidence="1">Membrane</location>
        <topology evidence="1">Multi-pass membrane protein</topology>
    </subcellularLocation>
</comment>
<evidence type="ECO:0000256" key="6">
    <source>
        <dbReference type="SAM" id="MobiDB-lite"/>
    </source>
</evidence>
<sequence>MTDEESHDTSYSTSVDSIGEAQSTQEAAQEEVDIKKTKLYHTLTPWKKISHAIREFPLVYFACFLLSVVLIALAYVGQHFRVAASIPLYENDDLVQMSVLKIVATVGWFFLGYTVLDCFLYYISSYLLDKVDFLTLSMFHINSVSTLLSSLVFTFIALILLKVWEVDYKIKTMSSITLSQIVTMCLLAQLLIITKDILVKRVRMGFNHTNYLTRIQRCLLEHQFVKTLEVVKRRIKGQQGGKIKRYLLFSHPAQERHSDEDSPDDSPATGGQESTEKYFKPKTLVLPPGAGVGTKQKMIIFKEFEKIMNKKIYHMEKTLGFSQDLKQYAQKKADSISQWLQVDKKRFQIKHLKRYVDSEYVDTITRILGMQETQPLTEKEISSLIEKTRREKYSVKKSLVQMDKALIRVSRFITISIVLFATTILLSSAIATNDVIKGVTGTFFGLGFIFQTSVKNAIDSVIFLFIVHPYDIGDRIRVEIEKEELNMVVSELNVFSTVFYQWDGAKIYIPNHVLLQKCILNVRRSGLMAENIHFQISFDTPPEKIQHLKAEVSKFIKKHPKDFAPYFMFNYHAIEDTNKLHLKIYLQHAMNWQNYEGYLQRKAKFIMFLKAAISEQKIEYYLPIQRVELVAKQAAPIHPTGSAPIESSAVAAPSA</sequence>
<evidence type="ECO:0000313" key="10">
    <source>
        <dbReference type="Proteomes" id="UP000185944"/>
    </source>
</evidence>
<feature type="transmembrane region" description="Helical" evidence="7">
    <location>
        <begin position="58"/>
        <end position="78"/>
    </location>
</feature>
<comment type="caution">
    <text evidence="9">The sequence shown here is derived from an EMBL/GenBank/DDBJ whole genome shotgun (WGS) entry which is preliminary data.</text>
</comment>
<dbReference type="AlphaFoldDB" id="A0A177ELX1"/>
<evidence type="ECO:0000256" key="1">
    <source>
        <dbReference type="ARBA" id="ARBA00004141"/>
    </source>
</evidence>
<gene>
    <name evidence="9" type="ORF">NEDG_00454</name>
</gene>
<evidence type="ECO:0000256" key="2">
    <source>
        <dbReference type="ARBA" id="ARBA00008017"/>
    </source>
</evidence>
<dbReference type="OrthoDB" id="544685at2759"/>
<evidence type="ECO:0000256" key="5">
    <source>
        <dbReference type="ARBA" id="ARBA00023136"/>
    </source>
</evidence>
<dbReference type="Gene3D" id="2.30.30.60">
    <property type="match status" value="1"/>
</dbReference>
<feature type="transmembrane region" description="Helical" evidence="7">
    <location>
        <begin position="176"/>
        <end position="194"/>
    </location>
</feature>
<dbReference type="VEuPathDB" id="MicrosporidiaDB:NEDG_00454"/>
<keyword evidence="3 7" id="KW-0812">Transmembrane</keyword>
<evidence type="ECO:0000313" key="9">
    <source>
        <dbReference type="EMBL" id="OAG31979.1"/>
    </source>
</evidence>
<evidence type="ECO:0000256" key="7">
    <source>
        <dbReference type="SAM" id="Phobius"/>
    </source>
</evidence>
<feature type="transmembrane region" description="Helical" evidence="7">
    <location>
        <begin position="412"/>
        <end position="431"/>
    </location>
</feature>
<dbReference type="InterPro" id="IPR016688">
    <property type="entry name" value="MscS-like_plants/fungi"/>
</dbReference>
<dbReference type="InterPro" id="IPR010920">
    <property type="entry name" value="LSM_dom_sf"/>
</dbReference>
<keyword evidence="5 7" id="KW-0472">Membrane</keyword>
<dbReference type="PANTHER" id="PTHR31618">
    <property type="entry name" value="MECHANOSENSITIVE ION CHANNEL PROTEIN 5"/>
    <property type="match status" value="1"/>
</dbReference>
<proteinExistence type="inferred from homology"/>
<feature type="region of interest" description="Disordered" evidence="6">
    <location>
        <begin position="254"/>
        <end position="275"/>
    </location>
</feature>
<reference evidence="9 10" key="1">
    <citation type="submission" date="2016-02" db="EMBL/GenBank/DDBJ databases">
        <title>Discovery of a natural microsporidian pathogen with a broad tissue tropism in Caenorhabditis elegans.</title>
        <authorList>
            <person name="Luallen R.J."/>
            <person name="Reinke A.W."/>
            <person name="Tong L."/>
            <person name="Botts M.R."/>
            <person name="Felix M.-A."/>
            <person name="Troemel E.R."/>
        </authorList>
    </citation>
    <scope>NUCLEOTIDE SEQUENCE [LARGE SCALE GENOMIC DNA]</scope>
    <source>
        <strain evidence="9 10">JUm2807</strain>
    </source>
</reference>
<dbReference type="GO" id="GO:0005886">
    <property type="term" value="C:plasma membrane"/>
    <property type="evidence" value="ECO:0007669"/>
    <property type="project" value="TreeGrafter"/>
</dbReference>
<feature type="transmembrane region" description="Helical" evidence="7">
    <location>
        <begin position="98"/>
        <end position="123"/>
    </location>
</feature>